<dbReference type="EMBL" id="WWHY01000001">
    <property type="protein sequence ID" value="MYR33314.1"/>
    <property type="molecule type" value="Genomic_DNA"/>
</dbReference>
<evidence type="ECO:0000256" key="1">
    <source>
        <dbReference type="SAM" id="MobiDB-lite"/>
    </source>
</evidence>
<accession>A0A7K2IU10</accession>
<name>A0A7K2IU10_9ACTN</name>
<keyword evidence="2" id="KW-0472">Membrane</keyword>
<comment type="caution">
    <text evidence="3">The sequence shown here is derived from an EMBL/GenBank/DDBJ whole genome shotgun (WGS) entry which is preliminary data.</text>
</comment>
<dbReference type="AlphaFoldDB" id="A0A7K2IU10"/>
<feature type="transmembrane region" description="Helical" evidence="2">
    <location>
        <begin position="35"/>
        <end position="56"/>
    </location>
</feature>
<feature type="region of interest" description="Disordered" evidence="1">
    <location>
        <begin position="1"/>
        <end position="28"/>
    </location>
</feature>
<organism evidence="3 4">
    <name type="scientific">Nocardiopsis alba</name>
    <dbReference type="NCBI Taxonomy" id="53437"/>
    <lineage>
        <taxon>Bacteria</taxon>
        <taxon>Bacillati</taxon>
        <taxon>Actinomycetota</taxon>
        <taxon>Actinomycetes</taxon>
        <taxon>Streptosporangiales</taxon>
        <taxon>Nocardiopsidaceae</taxon>
        <taxon>Nocardiopsis</taxon>
    </lineage>
</organism>
<feature type="transmembrane region" description="Helical" evidence="2">
    <location>
        <begin position="142"/>
        <end position="164"/>
    </location>
</feature>
<keyword evidence="2" id="KW-1133">Transmembrane helix</keyword>
<protein>
    <submittedName>
        <fullName evidence="3">Uncharacterized protein</fullName>
    </submittedName>
</protein>
<dbReference type="Proteomes" id="UP000467124">
    <property type="component" value="Unassembled WGS sequence"/>
</dbReference>
<proteinExistence type="predicted"/>
<evidence type="ECO:0000313" key="3">
    <source>
        <dbReference type="EMBL" id="MYR33314.1"/>
    </source>
</evidence>
<feature type="transmembrane region" description="Helical" evidence="2">
    <location>
        <begin position="62"/>
        <end position="91"/>
    </location>
</feature>
<keyword evidence="2" id="KW-0812">Transmembrane</keyword>
<sequence>MNHPPEYPAMSETPPAPHAPPPEPDPKTVRPSRRWYWIGGSLLPAALLFTIVVLTLTEWYDVPFWVGLICIVLLVLSVPASLGVVITTYAVRANRISRARAERAHVINAPHGYPSPMAPPVGPPVPRTPAIPSADVRPRRRWFLLAPFFPPVLVGVALLLLSLFGMNAFTSTETPGPRSDEVEGYGSTTFVVDSEDLDSLGLYVSPRDAEEVTCSFEESYTLIRFAERPVGHSWDDRRLMYSLEVSSPGEYTMTCQGPSEASYVVAETRTAHEDDRRGATTFLALMAGAGLGVLAMIATVITIGVRRGTYRERMARGA</sequence>
<evidence type="ECO:0000256" key="2">
    <source>
        <dbReference type="SAM" id="Phobius"/>
    </source>
</evidence>
<reference evidence="3 4" key="1">
    <citation type="journal article" date="2019" name="Nat. Commun.">
        <title>The antimicrobial potential of Streptomyces from insect microbiomes.</title>
        <authorList>
            <person name="Chevrette M.G."/>
            <person name="Carlson C.M."/>
            <person name="Ortega H.E."/>
            <person name="Thomas C."/>
            <person name="Ananiev G.E."/>
            <person name="Barns K.J."/>
            <person name="Book A.J."/>
            <person name="Cagnazzo J."/>
            <person name="Carlos C."/>
            <person name="Flanigan W."/>
            <person name="Grubbs K.J."/>
            <person name="Horn H.A."/>
            <person name="Hoffmann F.M."/>
            <person name="Klassen J.L."/>
            <person name="Knack J.J."/>
            <person name="Lewin G.R."/>
            <person name="McDonald B.R."/>
            <person name="Muller L."/>
            <person name="Melo W.G.P."/>
            <person name="Pinto-Tomas A.A."/>
            <person name="Schmitz A."/>
            <person name="Wendt-Pienkowski E."/>
            <person name="Wildman S."/>
            <person name="Zhao M."/>
            <person name="Zhang F."/>
            <person name="Bugni T.S."/>
            <person name="Andes D.R."/>
            <person name="Pupo M.T."/>
            <person name="Currie C.R."/>
        </authorList>
    </citation>
    <scope>NUCLEOTIDE SEQUENCE [LARGE SCALE GENOMIC DNA]</scope>
    <source>
        <strain evidence="3 4">SID5840</strain>
    </source>
</reference>
<feature type="transmembrane region" description="Helical" evidence="2">
    <location>
        <begin position="282"/>
        <end position="305"/>
    </location>
</feature>
<gene>
    <name evidence="3" type="ORF">GTW20_13840</name>
</gene>
<evidence type="ECO:0000313" key="4">
    <source>
        <dbReference type="Proteomes" id="UP000467124"/>
    </source>
</evidence>
<feature type="compositionally biased region" description="Pro residues" evidence="1">
    <location>
        <begin position="14"/>
        <end position="23"/>
    </location>
</feature>